<evidence type="ECO:0000256" key="9">
    <source>
        <dbReference type="ARBA" id="ARBA00022846"/>
    </source>
</evidence>
<keyword evidence="12" id="KW-0963">Cytoplasm</keyword>
<evidence type="ECO:0000256" key="5">
    <source>
        <dbReference type="ARBA" id="ARBA00022473"/>
    </source>
</evidence>
<keyword evidence="10" id="KW-0744">Spermatogenesis</keyword>
<keyword evidence="7" id="KW-0677">Repeat</keyword>
<evidence type="ECO:0000256" key="8">
    <source>
        <dbReference type="ARBA" id="ARBA00022782"/>
    </source>
</evidence>
<evidence type="ECO:0000313" key="19">
    <source>
        <dbReference type="Proteomes" id="UP000694426"/>
    </source>
</evidence>
<dbReference type="InterPro" id="IPR037552">
    <property type="entry name" value="ODF1_ACD"/>
</dbReference>
<dbReference type="GO" id="GO:0030154">
    <property type="term" value="P:cell differentiation"/>
    <property type="evidence" value="ECO:0007669"/>
    <property type="project" value="UniProtKB-KW"/>
</dbReference>
<dbReference type="GO" id="GO:0099513">
    <property type="term" value="C:polymeric cytoskeletal fiber"/>
    <property type="evidence" value="ECO:0007669"/>
    <property type="project" value="InterPro"/>
</dbReference>
<dbReference type="PANTHER" id="PTHR17125:SF2">
    <property type="entry name" value="OUTER DENSE FIBER PROTEIN 1"/>
    <property type="match status" value="1"/>
</dbReference>
<keyword evidence="8" id="KW-0221">Differentiation</keyword>
<comment type="function">
    <text evidence="1">Component of the outer dense fibers (ODF) of spermatozoa. ODF are filamentous structures located on the outside of the axoneme in the midpiece and principal piece of the mammalian sperm tail and may help to maintain the passive elastic structures and elastic recoil of the sperm tail.</text>
</comment>
<keyword evidence="11" id="KW-0969">Cilium</keyword>
<dbReference type="PANTHER" id="PTHR17125">
    <property type="entry name" value="OUTER DENSE FIBER PROTEIN 1"/>
    <property type="match status" value="1"/>
</dbReference>
<evidence type="ECO:0000256" key="14">
    <source>
        <dbReference type="PROSITE-ProRule" id="PRU00285"/>
    </source>
</evidence>
<protein>
    <recommendedName>
        <fullName evidence="4">Outer dense fiber protein 1</fullName>
    </recommendedName>
</protein>
<keyword evidence="5" id="KW-0217">Developmental protein</keyword>
<keyword evidence="13" id="KW-0966">Cell projection</keyword>
<keyword evidence="6" id="KW-0597">Phosphoprotein</keyword>
<dbReference type="Proteomes" id="UP000694426">
    <property type="component" value="Unplaced"/>
</dbReference>
<dbReference type="InterPro" id="IPR002068">
    <property type="entry name" value="A-crystallin/Hsp20_dom"/>
</dbReference>
<dbReference type="SUPFAM" id="SSF49764">
    <property type="entry name" value="HSP20-like chaperones"/>
    <property type="match status" value="1"/>
</dbReference>
<evidence type="ECO:0000256" key="2">
    <source>
        <dbReference type="ARBA" id="ARBA00004230"/>
    </source>
</evidence>
<dbReference type="AlphaFoldDB" id="A0A8B9BUX6"/>
<sequence length="244" mass="28277">MSLFNRILEDTEWNLRRAEREMQRQVRLLDRHLRHLREELPLCCPCSPLPPPPCPCLRPRVSHLLLLASELSSHSSMSRSARLCSCFYCSIQRRPNRMPNASRDRNVLAVMDVKGFDPEEVTVKVKDRKVQVLAEHEETHTTARGREYNYKNIRKEISLPPGVSEDEVTYSLGSNRILKIETTHKHCPSPLLLVHPGPLGPHRPCCWPWLRDQEWRNFAHFVCAWCWVQPLCPLIPQAPSLTLG</sequence>
<evidence type="ECO:0000256" key="10">
    <source>
        <dbReference type="ARBA" id="ARBA00022871"/>
    </source>
</evidence>
<dbReference type="GO" id="GO:0007283">
    <property type="term" value="P:spermatogenesis"/>
    <property type="evidence" value="ECO:0007669"/>
    <property type="project" value="UniProtKB-KW"/>
</dbReference>
<evidence type="ECO:0000256" key="12">
    <source>
        <dbReference type="ARBA" id="ARBA00023212"/>
    </source>
</evidence>
<dbReference type="CDD" id="cd06482">
    <property type="entry name" value="ACD_HspB10"/>
    <property type="match status" value="1"/>
</dbReference>
<proteinExistence type="inferred from homology"/>
<dbReference type="InterPro" id="IPR008978">
    <property type="entry name" value="HSP20-like_chaperone"/>
</dbReference>
<keyword evidence="16" id="KW-0175">Coiled coil</keyword>
<keyword evidence="12" id="KW-0206">Cytoskeleton</keyword>
<evidence type="ECO:0000256" key="13">
    <source>
        <dbReference type="ARBA" id="ARBA00023273"/>
    </source>
</evidence>
<evidence type="ECO:0000256" key="7">
    <source>
        <dbReference type="ARBA" id="ARBA00022737"/>
    </source>
</evidence>
<keyword evidence="19" id="KW-1185">Reference proteome</keyword>
<dbReference type="InterPro" id="IPR037389">
    <property type="entry name" value="ODFP"/>
</dbReference>
<evidence type="ECO:0000256" key="16">
    <source>
        <dbReference type="SAM" id="Coils"/>
    </source>
</evidence>
<dbReference type="GO" id="GO:0031514">
    <property type="term" value="C:motile cilium"/>
    <property type="evidence" value="ECO:0007669"/>
    <property type="project" value="UniProtKB-SubCell"/>
</dbReference>
<comment type="similarity">
    <text evidence="14 15">Belongs to the small heat shock protein (HSP20) family.</text>
</comment>
<name>A0A8B9BUX6_9AVES</name>
<keyword evidence="9" id="KW-0282">Flagellum</keyword>
<organism evidence="18 19">
    <name type="scientific">Anser brachyrhynchus</name>
    <name type="common">Pink-footed goose</name>
    <dbReference type="NCBI Taxonomy" id="132585"/>
    <lineage>
        <taxon>Eukaryota</taxon>
        <taxon>Metazoa</taxon>
        <taxon>Chordata</taxon>
        <taxon>Craniata</taxon>
        <taxon>Vertebrata</taxon>
        <taxon>Euteleostomi</taxon>
        <taxon>Archelosauria</taxon>
        <taxon>Archosauria</taxon>
        <taxon>Dinosauria</taxon>
        <taxon>Saurischia</taxon>
        <taxon>Theropoda</taxon>
        <taxon>Coelurosauria</taxon>
        <taxon>Aves</taxon>
        <taxon>Neognathae</taxon>
        <taxon>Galloanserae</taxon>
        <taxon>Anseriformes</taxon>
        <taxon>Anatidae</taxon>
        <taxon>Anserinae</taxon>
        <taxon>Anser</taxon>
    </lineage>
</organism>
<comment type="subcellular location">
    <subcellularLocation>
        <location evidence="2">Cell projection</location>
        <location evidence="2">Cilium</location>
        <location evidence="2">Flagellum</location>
    </subcellularLocation>
    <subcellularLocation>
        <location evidence="3">Cytoplasm</location>
        <location evidence="3">Cytoskeleton</location>
        <location evidence="3">Microtubule organizing center</location>
        <location evidence="3">Centrosome</location>
    </subcellularLocation>
</comment>
<evidence type="ECO:0000256" key="11">
    <source>
        <dbReference type="ARBA" id="ARBA00023069"/>
    </source>
</evidence>
<evidence type="ECO:0000256" key="6">
    <source>
        <dbReference type="ARBA" id="ARBA00022553"/>
    </source>
</evidence>
<dbReference type="Gene3D" id="2.60.40.790">
    <property type="match status" value="1"/>
</dbReference>
<dbReference type="Pfam" id="PF00011">
    <property type="entry name" value="HSP20"/>
    <property type="match status" value="1"/>
</dbReference>
<dbReference type="Ensembl" id="ENSABRT00000013531.1">
    <property type="protein sequence ID" value="ENSABRP00000009484.1"/>
    <property type="gene ID" value="ENSABRG00000008475.1"/>
</dbReference>
<accession>A0A8B9BUX6</accession>
<evidence type="ECO:0000313" key="18">
    <source>
        <dbReference type="Ensembl" id="ENSABRP00000009484.1"/>
    </source>
</evidence>
<feature type="coiled-coil region" evidence="16">
    <location>
        <begin position="1"/>
        <end position="39"/>
    </location>
</feature>
<dbReference type="GeneTree" id="ENSGT00940000168212"/>
<evidence type="ECO:0000259" key="17">
    <source>
        <dbReference type="PROSITE" id="PS01031"/>
    </source>
</evidence>
<feature type="domain" description="SHSP" evidence="17">
    <location>
        <begin position="89"/>
        <end position="200"/>
    </location>
</feature>
<evidence type="ECO:0000256" key="4">
    <source>
        <dbReference type="ARBA" id="ARBA00019020"/>
    </source>
</evidence>
<dbReference type="PROSITE" id="PS01031">
    <property type="entry name" value="SHSP"/>
    <property type="match status" value="1"/>
</dbReference>
<reference evidence="18" key="2">
    <citation type="submission" date="2025-09" db="UniProtKB">
        <authorList>
            <consortium name="Ensembl"/>
        </authorList>
    </citation>
    <scope>IDENTIFICATION</scope>
</reference>
<evidence type="ECO:0000256" key="3">
    <source>
        <dbReference type="ARBA" id="ARBA00004300"/>
    </source>
</evidence>
<evidence type="ECO:0000256" key="1">
    <source>
        <dbReference type="ARBA" id="ARBA00001979"/>
    </source>
</evidence>
<reference evidence="18" key="1">
    <citation type="submission" date="2025-08" db="UniProtKB">
        <authorList>
            <consortium name="Ensembl"/>
        </authorList>
    </citation>
    <scope>IDENTIFICATION</scope>
</reference>
<evidence type="ECO:0000256" key="15">
    <source>
        <dbReference type="RuleBase" id="RU003616"/>
    </source>
</evidence>
<dbReference type="GO" id="GO:0005813">
    <property type="term" value="C:centrosome"/>
    <property type="evidence" value="ECO:0007669"/>
    <property type="project" value="UniProtKB-SubCell"/>
</dbReference>